<dbReference type="PROSITE" id="PS50878">
    <property type="entry name" value="RT_POL"/>
    <property type="match status" value="1"/>
</dbReference>
<dbReference type="InterPro" id="IPR043502">
    <property type="entry name" value="DNA/RNA_pol_sf"/>
</dbReference>
<proteinExistence type="predicted"/>
<dbReference type="EMBL" id="JAIQCV010000004">
    <property type="protein sequence ID" value="KAH1107833.1"/>
    <property type="molecule type" value="Genomic_DNA"/>
</dbReference>
<dbReference type="OrthoDB" id="991485at2759"/>
<dbReference type="SUPFAM" id="SSF56672">
    <property type="entry name" value="DNA/RNA polymerases"/>
    <property type="match status" value="1"/>
</dbReference>
<reference evidence="2 3" key="1">
    <citation type="journal article" date="2021" name="Plant Biotechnol. J.">
        <title>Multi-omics assisted identification of the key and species-specific regulatory components of drought-tolerant mechanisms in Gossypium stocksii.</title>
        <authorList>
            <person name="Yu D."/>
            <person name="Ke L."/>
            <person name="Zhang D."/>
            <person name="Wu Y."/>
            <person name="Sun Y."/>
            <person name="Mei J."/>
            <person name="Sun J."/>
            <person name="Sun Y."/>
        </authorList>
    </citation>
    <scope>NUCLEOTIDE SEQUENCE [LARGE SCALE GENOMIC DNA]</scope>
    <source>
        <strain evidence="3">cv. E1</strain>
        <tissue evidence="2">Leaf</tissue>
    </source>
</reference>
<evidence type="ECO:0000313" key="3">
    <source>
        <dbReference type="Proteomes" id="UP000828251"/>
    </source>
</evidence>
<dbReference type="PANTHER" id="PTHR31635">
    <property type="entry name" value="REVERSE TRANSCRIPTASE DOMAIN-CONTAINING PROTEIN-RELATED"/>
    <property type="match status" value="1"/>
</dbReference>
<gene>
    <name evidence="2" type="ORF">J1N35_011601</name>
</gene>
<dbReference type="Pfam" id="PF00078">
    <property type="entry name" value="RVT_1"/>
    <property type="match status" value="1"/>
</dbReference>
<organism evidence="2 3">
    <name type="scientific">Gossypium stocksii</name>
    <dbReference type="NCBI Taxonomy" id="47602"/>
    <lineage>
        <taxon>Eukaryota</taxon>
        <taxon>Viridiplantae</taxon>
        <taxon>Streptophyta</taxon>
        <taxon>Embryophyta</taxon>
        <taxon>Tracheophyta</taxon>
        <taxon>Spermatophyta</taxon>
        <taxon>Magnoliopsida</taxon>
        <taxon>eudicotyledons</taxon>
        <taxon>Gunneridae</taxon>
        <taxon>Pentapetalae</taxon>
        <taxon>rosids</taxon>
        <taxon>malvids</taxon>
        <taxon>Malvales</taxon>
        <taxon>Malvaceae</taxon>
        <taxon>Malvoideae</taxon>
        <taxon>Gossypium</taxon>
    </lineage>
</organism>
<sequence>MRNKIKNLQEGINKVIDSEGNTYEGNNLKEMRSKLGNLLDKEEQYWIQQSRVSWLKEGDRNTQFFHARATNRKKKNNIARLKDINGHWRENTTDICMAIREYFQRLFKSNLNSNSTLNLDYIDRCIPGEANDKLLKNFTDNEIKEAFNQMDPRKALGIDGLSGNFFIENWDVVRGDVLKLCHDILRGDKNVDCLNDTTIVLIPKIKELVDMTNFRPIRLYRVVYKIMAKVLANRLKETLPLCISQNQSAFVPERMIHDNILIAHELVHYLHKGFVIKLDISKAYDRVEWTFIEEVMKKMGYANEWVTKIMSCVRSIRYVVKCNSILSETIVPERGLRQGDPLSPFLLLFYMEAFSKLLIHAQTNNILKGIRASINGPRINHLFFADDALLFIRNKKMDVEEIANIMASFSHDSGQEINKDKSMIMFSTKTPEAQKDLFSSMLGMRIVDKLDNYLGLPLPVGRKNHLLSLTSLIGVHAG</sequence>
<dbReference type="PANTHER" id="PTHR31635:SF196">
    <property type="entry name" value="REVERSE TRANSCRIPTASE DOMAIN-CONTAINING PROTEIN-RELATED"/>
    <property type="match status" value="1"/>
</dbReference>
<dbReference type="CDD" id="cd01650">
    <property type="entry name" value="RT_nLTR_like"/>
    <property type="match status" value="1"/>
</dbReference>
<dbReference type="Proteomes" id="UP000828251">
    <property type="component" value="Unassembled WGS sequence"/>
</dbReference>
<feature type="domain" description="Reverse transcriptase" evidence="1">
    <location>
        <begin position="183"/>
        <end position="458"/>
    </location>
</feature>
<evidence type="ECO:0000313" key="2">
    <source>
        <dbReference type="EMBL" id="KAH1107833.1"/>
    </source>
</evidence>
<keyword evidence="3" id="KW-1185">Reference proteome</keyword>
<dbReference type="AlphaFoldDB" id="A0A9D4ADC8"/>
<dbReference type="InterPro" id="IPR000477">
    <property type="entry name" value="RT_dom"/>
</dbReference>
<protein>
    <recommendedName>
        <fullName evidence="1">Reverse transcriptase domain-containing protein</fullName>
    </recommendedName>
</protein>
<evidence type="ECO:0000259" key="1">
    <source>
        <dbReference type="PROSITE" id="PS50878"/>
    </source>
</evidence>
<accession>A0A9D4ADC8</accession>
<name>A0A9D4ADC8_9ROSI</name>
<comment type="caution">
    <text evidence="2">The sequence shown here is derived from an EMBL/GenBank/DDBJ whole genome shotgun (WGS) entry which is preliminary data.</text>
</comment>